<protein>
    <recommendedName>
        <fullName evidence="1">NYN domain-containing protein</fullName>
    </recommendedName>
</protein>
<dbReference type="Proteomes" id="UP000177167">
    <property type="component" value="Unassembled WGS sequence"/>
</dbReference>
<proteinExistence type="predicted"/>
<evidence type="ECO:0000259" key="1">
    <source>
        <dbReference type="Pfam" id="PF01936"/>
    </source>
</evidence>
<accession>A0A1F8F6V5</accession>
<dbReference type="Gene3D" id="3.40.50.1010">
    <property type="entry name" value="5'-nuclease"/>
    <property type="match status" value="1"/>
</dbReference>
<evidence type="ECO:0000313" key="2">
    <source>
        <dbReference type="EMBL" id="OGN08865.1"/>
    </source>
</evidence>
<dbReference type="PANTHER" id="PTHR35458:SF8">
    <property type="entry name" value="SLR0650 PROTEIN"/>
    <property type="match status" value="1"/>
</dbReference>
<dbReference type="Pfam" id="PF01936">
    <property type="entry name" value="NYN"/>
    <property type="match status" value="1"/>
</dbReference>
<dbReference type="CDD" id="cd10911">
    <property type="entry name" value="PIN_LabA"/>
    <property type="match status" value="1"/>
</dbReference>
<name>A0A1F8F6V5_9BACT</name>
<dbReference type="GO" id="GO:0004540">
    <property type="term" value="F:RNA nuclease activity"/>
    <property type="evidence" value="ECO:0007669"/>
    <property type="project" value="InterPro"/>
</dbReference>
<gene>
    <name evidence="2" type="ORF">A3J46_03165</name>
</gene>
<dbReference type="EMBL" id="MGJP01000051">
    <property type="protein sequence ID" value="OGN08865.1"/>
    <property type="molecule type" value="Genomic_DNA"/>
</dbReference>
<feature type="domain" description="NYN" evidence="1">
    <location>
        <begin position="21"/>
        <end position="170"/>
    </location>
</feature>
<dbReference type="PANTHER" id="PTHR35458">
    <property type="entry name" value="SLR0755 PROTEIN"/>
    <property type="match status" value="1"/>
</dbReference>
<comment type="caution">
    <text evidence="2">The sequence shown here is derived from an EMBL/GenBank/DDBJ whole genome shotgun (WGS) entry which is preliminary data.</text>
</comment>
<dbReference type="InterPro" id="IPR021139">
    <property type="entry name" value="NYN"/>
</dbReference>
<reference evidence="2 3" key="1">
    <citation type="journal article" date="2016" name="Nat. Commun.">
        <title>Thousands of microbial genomes shed light on interconnected biogeochemical processes in an aquifer system.</title>
        <authorList>
            <person name="Anantharaman K."/>
            <person name="Brown C.T."/>
            <person name="Hug L.A."/>
            <person name="Sharon I."/>
            <person name="Castelle C.J."/>
            <person name="Probst A.J."/>
            <person name="Thomas B.C."/>
            <person name="Singh A."/>
            <person name="Wilkins M.J."/>
            <person name="Karaoz U."/>
            <person name="Brodie E.L."/>
            <person name="Williams K.H."/>
            <person name="Hubbard S.S."/>
            <person name="Banfield J.F."/>
        </authorList>
    </citation>
    <scope>NUCLEOTIDE SEQUENCE [LARGE SCALE GENOMIC DNA]</scope>
</reference>
<dbReference type="InterPro" id="IPR047140">
    <property type="entry name" value="LabA"/>
</dbReference>
<organism evidence="2 3">
    <name type="scientific">Candidatus Yanofskybacteria bacterium RIFCSPHIGHO2_02_FULL_41_11</name>
    <dbReference type="NCBI Taxonomy" id="1802675"/>
    <lineage>
        <taxon>Bacteria</taxon>
        <taxon>Candidatus Yanofskyibacteriota</taxon>
    </lineage>
</organism>
<evidence type="ECO:0000313" key="3">
    <source>
        <dbReference type="Proteomes" id="UP000177167"/>
    </source>
</evidence>
<dbReference type="AlphaFoldDB" id="A0A1F8F6V5"/>
<sequence>MSPKSQKTIEDISSDLMRHQKVGVFVDAQNMYHSAKHLYKARVDFGQILQQAVSSRQLIRAFAYAIKTESGEEKAFLEALQKAGFELKVKDLQVFPGGMKKGDWDVGIAIDAVILADKIDVAVLVEGDGDFVPLVDYLKTNKGVKVEVMAFGRSASSKLIQAANKFYDLDDNPNKFLIKKRTAETRN</sequence>